<organism evidence="2 3">
    <name type="scientific">Flemingia macrophylla</name>
    <dbReference type="NCBI Taxonomy" id="520843"/>
    <lineage>
        <taxon>Eukaryota</taxon>
        <taxon>Viridiplantae</taxon>
        <taxon>Streptophyta</taxon>
        <taxon>Embryophyta</taxon>
        <taxon>Tracheophyta</taxon>
        <taxon>Spermatophyta</taxon>
        <taxon>Magnoliopsida</taxon>
        <taxon>eudicotyledons</taxon>
        <taxon>Gunneridae</taxon>
        <taxon>Pentapetalae</taxon>
        <taxon>rosids</taxon>
        <taxon>fabids</taxon>
        <taxon>Fabales</taxon>
        <taxon>Fabaceae</taxon>
        <taxon>Papilionoideae</taxon>
        <taxon>50 kb inversion clade</taxon>
        <taxon>NPAAA clade</taxon>
        <taxon>indigoferoid/millettioid clade</taxon>
        <taxon>Phaseoleae</taxon>
        <taxon>Flemingia</taxon>
    </lineage>
</organism>
<dbReference type="EMBL" id="JBGMDY010000004">
    <property type="protein sequence ID" value="KAL2337430.1"/>
    <property type="molecule type" value="Genomic_DNA"/>
</dbReference>
<reference evidence="2 3" key="1">
    <citation type="submission" date="2024-08" db="EMBL/GenBank/DDBJ databases">
        <title>Insights into the chromosomal genome structure of Flemingia macrophylla.</title>
        <authorList>
            <person name="Ding Y."/>
            <person name="Zhao Y."/>
            <person name="Bi W."/>
            <person name="Wu M."/>
            <person name="Zhao G."/>
            <person name="Gong Y."/>
            <person name="Li W."/>
            <person name="Zhang P."/>
        </authorList>
    </citation>
    <scope>NUCLEOTIDE SEQUENCE [LARGE SCALE GENOMIC DNA]</scope>
    <source>
        <strain evidence="2">DYQJB</strain>
        <tissue evidence="2">Leaf</tissue>
    </source>
</reference>
<protein>
    <submittedName>
        <fullName evidence="2">Uncharacterized protein</fullName>
    </submittedName>
</protein>
<accession>A0ABD1MQT0</accession>
<evidence type="ECO:0000313" key="3">
    <source>
        <dbReference type="Proteomes" id="UP001603857"/>
    </source>
</evidence>
<sequence>MASTATPYLQIGGAAASTHRRTSIWCSKKLNPSAFKETKQGFVDYDRGQHEVSVKITGIHRDDIAARYRHHRRLPKTTDSFGRGNSNFPCIIDYASGHNRLWPLLPSAFYSIFPIAPRDRVASAAAAAASLRKPPALTTPPRLSSVTVTPYLQIGGAAASTHRRTSIWCSKKSNPSTFKETKQGFVDYDRGQHEVSVKITSIHRDDIAARYRHHPRRPKTTDSFGRGNSNFPRIIDYASGHNRLWPLLPSAFYSIFPIAPRDRAASAAAAAAPLRKPPAPTTPPRLSSAAPRP</sequence>
<name>A0ABD1MQT0_9FABA</name>
<evidence type="ECO:0000256" key="1">
    <source>
        <dbReference type="SAM" id="MobiDB-lite"/>
    </source>
</evidence>
<feature type="compositionally biased region" description="Low complexity" evidence="1">
    <location>
        <begin position="284"/>
        <end position="293"/>
    </location>
</feature>
<comment type="caution">
    <text evidence="2">The sequence shown here is derived from an EMBL/GenBank/DDBJ whole genome shotgun (WGS) entry which is preliminary data.</text>
</comment>
<dbReference type="Proteomes" id="UP001603857">
    <property type="component" value="Unassembled WGS sequence"/>
</dbReference>
<keyword evidence="3" id="KW-1185">Reference proteome</keyword>
<dbReference type="AlphaFoldDB" id="A0ABD1MQT0"/>
<feature type="region of interest" description="Disordered" evidence="1">
    <location>
        <begin position="266"/>
        <end position="293"/>
    </location>
</feature>
<gene>
    <name evidence="2" type="ORF">Fmac_011876</name>
</gene>
<evidence type="ECO:0000313" key="2">
    <source>
        <dbReference type="EMBL" id="KAL2337430.1"/>
    </source>
</evidence>
<proteinExistence type="predicted"/>